<reference evidence="2 3" key="1">
    <citation type="submission" date="2018-08" db="EMBL/GenBank/DDBJ databases">
        <title>The first complete genome of Treponema rectale (CHPAT), a commensal spirochete of the bovine rectum.</title>
        <authorList>
            <person name="Staton G.J."/>
            <person name="Clegg S.R."/>
            <person name="Carter S.D."/>
            <person name="Radford A.D."/>
            <person name="Darby A."/>
            <person name="Hall N."/>
            <person name="Birtles R.J."/>
            <person name="Evans N.J."/>
        </authorList>
    </citation>
    <scope>NUCLEOTIDE SEQUENCE [LARGE SCALE GENOMIC DNA]</scope>
    <source>
        <strain evidence="2 3">CHPA</strain>
    </source>
</reference>
<feature type="transmembrane region" description="Helical" evidence="1">
    <location>
        <begin position="72"/>
        <end position="90"/>
    </location>
</feature>
<proteinExistence type="predicted"/>
<protein>
    <submittedName>
        <fullName evidence="2">Uncharacterized protein</fullName>
    </submittedName>
</protein>
<dbReference type="AlphaFoldDB" id="A0A7M1XIY3"/>
<evidence type="ECO:0000313" key="3">
    <source>
        <dbReference type="Proteomes" id="UP000593591"/>
    </source>
</evidence>
<keyword evidence="1" id="KW-1133">Transmembrane helix</keyword>
<evidence type="ECO:0000313" key="2">
    <source>
        <dbReference type="EMBL" id="QOS39100.1"/>
    </source>
</evidence>
<evidence type="ECO:0000256" key="1">
    <source>
        <dbReference type="SAM" id="Phobius"/>
    </source>
</evidence>
<dbReference type="EMBL" id="CP031517">
    <property type="protein sequence ID" value="QOS39100.1"/>
    <property type="molecule type" value="Genomic_DNA"/>
</dbReference>
<dbReference type="KEGG" id="trc:DYE49_00975"/>
<feature type="transmembrane region" description="Helical" evidence="1">
    <location>
        <begin position="35"/>
        <end position="60"/>
    </location>
</feature>
<gene>
    <name evidence="2" type="ORF">DYE49_00975</name>
</gene>
<name>A0A7M1XIY3_9SPIR</name>
<organism evidence="2 3">
    <name type="scientific">Treponema rectale</name>
    <dbReference type="NCBI Taxonomy" id="744512"/>
    <lineage>
        <taxon>Bacteria</taxon>
        <taxon>Pseudomonadati</taxon>
        <taxon>Spirochaetota</taxon>
        <taxon>Spirochaetia</taxon>
        <taxon>Spirochaetales</taxon>
        <taxon>Treponemataceae</taxon>
        <taxon>Treponema</taxon>
    </lineage>
</organism>
<keyword evidence="1" id="KW-0812">Transmembrane</keyword>
<feature type="transmembrane region" description="Helical" evidence="1">
    <location>
        <begin position="96"/>
        <end position="115"/>
    </location>
</feature>
<sequence length="131" mass="14392">MLIAGLGLLGTGFWRGYYVLSLFVLGAAYGGGYSIIFSIVIGFLVFAFILQTVFSSMMVFFKGDDKNFKKAILASIFVIGFTIADFILVSVNICKILILVSACVLLFATLMFKFGKPERVEEKTSNDNPTE</sequence>
<dbReference type="Proteomes" id="UP000593591">
    <property type="component" value="Chromosome"/>
</dbReference>
<feature type="transmembrane region" description="Helical" evidence="1">
    <location>
        <begin position="12"/>
        <end position="29"/>
    </location>
</feature>
<keyword evidence="1" id="KW-0472">Membrane</keyword>
<accession>A0A7M1XIY3</accession>